<dbReference type="Proteomes" id="UP000553981">
    <property type="component" value="Unassembled WGS sequence"/>
</dbReference>
<dbReference type="PANTHER" id="PTHR48106:SF8">
    <property type="entry name" value="OS02G0805600 PROTEIN"/>
    <property type="match status" value="1"/>
</dbReference>
<dbReference type="InterPro" id="IPR013154">
    <property type="entry name" value="ADH-like_N"/>
</dbReference>
<dbReference type="InterPro" id="IPR020843">
    <property type="entry name" value="ER"/>
</dbReference>
<keyword evidence="1" id="KW-0521">NADP</keyword>
<sequence length="332" mass="34042">MWSVQGVDGVPALVEVERPPVGAGEILLEVVAAGVNRADLLQVEGHYPPPAGAPQTLGLEAAGTVVEVGPGVDPAWLGRAAVALVEGGAQAQFCVANAELALPLPVSGRLNGYVAGAALLEAAVTAWHNLVDCGFPADSGAGRAVLIHGGSGAVGTVAVQLAKALGATVGTTTGEPDRCHKLILLGADAAADYHDPEGLLRMKQELTAGRGFDLILDVAGAGGLETNLELLAPSGILNIIGLQKGRHAQLDLGQVLSKSARIQGSTIRGLDVASKVRLVRAVGTHVWPLVQAQRIRPVIAHTLAFSKAKRAHKYLAKATARPLGKIVLFTES</sequence>
<dbReference type="GO" id="GO:0016651">
    <property type="term" value="F:oxidoreductase activity, acting on NAD(P)H"/>
    <property type="evidence" value="ECO:0007669"/>
    <property type="project" value="TreeGrafter"/>
</dbReference>
<dbReference type="PANTHER" id="PTHR48106">
    <property type="entry name" value="QUINONE OXIDOREDUCTASE PIG3-RELATED"/>
    <property type="match status" value="1"/>
</dbReference>
<dbReference type="InterPro" id="IPR014189">
    <property type="entry name" value="Quinone_OxRdtase_PIG3"/>
</dbReference>
<proteinExistence type="predicted"/>
<dbReference type="Gene3D" id="3.90.180.10">
    <property type="entry name" value="Medium-chain alcohol dehydrogenases, catalytic domain"/>
    <property type="match status" value="1"/>
</dbReference>
<dbReference type="SUPFAM" id="SSF50129">
    <property type="entry name" value="GroES-like"/>
    <property type="match status" value="1"/>
</dbReference>
<dbReference type="NCBIfam" id="TIGR02824">
    <property type="entry name" value="quinone_pig3"/>
    <property type="match status" value="1"/>
</dbReference>
<dbReference type="SUPFAM" id="SSF51735">
    <property type="entry name" value="NAD(P)-binding Rossmann-fold domains"/>
    <property type="match status" value="1"/>
</dbReference>
<dbReference type="Pfam" id="PF08240">
    <property type="entry name" value="ADH_N"/>
    <property type="match status" value="1"/>
</dbReference>
<gene>
    <name evidence="4" type="ORF">HHJ67_03305</name>
</gene>
<evidence type="ECO:0000256" key="2">
    <source>
        <dbReference type="ARBA" id="ARBA00023002"/>
    </source>
</evidence>
<dbReference type="AlphaFoldDB" id="A0A7Y0UGM1"/>
<evidence type="ECO:0000313" key="5">
    <source>
        <dbReference type="Proteomes" id="UP000553981"/>
    </source>
</evidence>
<accession>A0A7Y0UGM1</accession>
<dbReference type="RefSeq" id="WP_169761656.1">
    <property type="nucleotide sequence ID" value="NZ_CAMYEK010000005.1"/>
</dbReference>
<dbReference type="EMBL" id="JABCUI010000001">
    <property type="protein sequence ID" value="NMW86782.1"/>
    <property type="molecule type" value="Genomic_DNA"/>
</dbReference>
<dbReference type="InterPro" id="IPR036291">
    <property type="entry name" value="NAD(P)-bd_dom_sf"/>
</dbReference>
<dbReference type="Gene3D" id="3.40.50.720">
    <property type="entry name" value="NAD(P)-binding Rossmann-like Domain"/>
    <property type="match status" value="1"/>
</dbReference>
<evidence type="ECO:0000313" key="4">
    <source>
        <dbReference type="EMBL" id="NMW86782.1"/>
    </source>
</evidence>
<organism evidence="4 5">
    <name type="scientific">Mobiluncus curtisii</name>
    <dbReference type="NCBI Taxonomy" id="2051"/>
    <lineage>
        <taxon>Bacteria</taxon>
        <taxon>Bacillati</taxon>
        <taxon>Actinomycetota</taxon>
        <taxon>Actinomycetes</taxon>
        <taxon>Actinomycetales</taxon>
        <taxon>Actinomycetaceae</taxon>
        <taxon>Mobiluncus</taxon>
    </lineage>
</organism>
<dbReference type="GO" id="GO:0070402">
    <property type="term" value="F:NADPH binding"/>
    <property type="evidence" value="ECO:0007669"/>
    <property type="project" value="TreeGrafter"/>
</dbReference>
<reference evidence="4 5" key="1">
    <citation type="submission" date="2020-04" db="EMBL/GenBank/DDBJ databases">
        <title>Antimicrobial susceptibility and clonality of vaginal-derived multi-drug resistant Mobiluncus isolates in China.</title>
        <authorList>
            <person name="Zhang X."/>
        </authorList>
    </citation>
    <scope>NUCLEOTIDE SEQUENCE [LARGE SCALE GENOMIC DNA]</scope>
    <source>
        <strain evidence="4 5">19</strain>
    </source>
</reference>
<protein>
    <submittedName>
        <fullName evidence="4">Zinc-binding dehydrogenase</fullName>
    </submittedName>
</protein>
<name>A0A7Y0UGM1_9ACTO</name>
<dbReference type="SMART" id="SM00829">
    <property type="entry name" value="PKS_ER"/>
    <property type="match status" value="1"/>
</dbReference>
<dbReference type="InterPro" id="IPR011032">
    <property type="entry name" value="GroES-like_sf"/>
</dbReference>
<evidence type="ECO:0000256" key="1">
    <source>
        <dbReference type="ARBA" id="ARBA00022857"/>
    </source>
</evidence>
<keyword evidence="2" id="KW-0560">Oxidoreductase</keyword>
<dbReference type="Pfam" id="PF00107">
    <property type="entry name" value="ADH_zinc_N"/>
    <property type="match status" value="1"/>
</dbReference>
<feature type="domain" description="Enoyl reductase (ER)" evidence="3">
    <location>
        <begin position="6"/>
        <end position="328"/>
    </location>
</feature>
<comment type="caution">
    <text evidence="4">The sequence shown here is derived from an EMBL/GenBank/DDBJ whole genome shotgun (WGS) entry which is preliminary data.</text>
</comment>
<evidence type="ECO:0000259" key="3">
    <source>
        <dbReference type="SMART" id="SM00829"/>
    </source>
</evidence>
<dbReference type="InterPro" id="IPR013149">
    <property type="entry name" value="ADH-like_C"/>
</dbReference>